<evidence type="ECO:0000256" key="1">
    <source>
        <dbReference type="ARBA" id="ARBA00023125"/>
    </source>
</evidence>
<dbReference type="PANTHER" id="PTHR13356">
    <property type="entry name" value="OB FOLD NUCLEIC ACID BINDING PROTEIN-RELATED"/>
    <property type="match status" value="1"/>
</dbReference>
<dbReference type="PANTHER" id="PTHR13356:SF0">
    <property type="entry name" value="SOSS COMPLEX SUBUNIT B HOMOLOG"/>
    <property type="match status" value="1"/>
</dbReference>
<name>A0A7I8KM06_SPIIN</name>
<dbReference type="GO" id="GO:0044818">
    <property type="term" value="P:mitotic G2/M transition checkpoint"/>
    <property type="evidence" value="ECO:0007669"/>
    <property type="project" value="TreeGrafter"/>
</dbReference>
<dbReference type="Proteomes" id="UP000663760">
    <property type="component" value="Chromosome 6"/>
</dbReference>
<dbReference type="AlphaFoldDB" id="A0A7I8KM06"/>
<dbReference type="SUPFAM" id="SSF50249">
    <property type="entry name" value="Nucleic acid-binding proteins"/>
    <property type="match status" value="1"/>
</dbReference>
<dbReference type="EMBL" id="LR746269">
    <property type="protein sequence ID" value="CAA7398502.1"/>
    <property type="molecule type" value="Genomic_DNA"/>
</dbReference>
<gene>
    <name evidence="2" type="ORF">SI8410_06009167</name>
</gene>
<sequence length="136" mass="15204">MRLRDLVPSAANSVNTTFILLEKGHISSSKKKTGNKLQESRECLALVADESAAVEFLLWDSECEAFEPGDILRLTSGIFSFHRHKLVLRSGRKGRVEKVGEFTMLFVESPNMSDAALWTAAKKRRQEEPLGEGQLL</sequence>
<dbReference type="GO" id="GO:0000724">
    <property type="term" value="P:double-strand break repair via homologous recombination"/>
    <property type="evidence" value="ECO:0007669"/>
    <property type="project" value="TreeGrafter"/>
</dbReference>
<evidence type="ECO:0000313" key="3">
    <source>
        <dbReference type="Proteomes" id="UP000663760"/>
    </source>
</evidence>
<keyword evidence="1" id="KW-0238">DNA-binding</keyword>
<dbReference type="InterPro" id="IPR012340">
    <property type="entry name" value="NA-bd_OB-fold"/>
</dbReference>
<proteinExistence type="predicted"/>
<dbReference type="InterPro" id="IPR051231">
    <property type="entry name" value="SOSS-B"/>
</dbReference>
<dbReference type="Gene3D" id="2.40.50.140">
    <property type="entry name" value="Nucleic acid-binding proteins"/>
    <property type="match status" value="1"/>
</dbReference>
<dbReference type="FunFam" id="2.40.50.140:FF:000072">
    <property type="entry name" value="SOSS complex subunit B2"/>
    <property type="match status" value="1"/>
</dbReference>
<evidence type="ECO:0000313" key="2">
    <source>
        <dbReference type="EMBL" id="CAA7398502.1"/>
    </source>
</evidence>
<dbReference type="GO" id="GO:0003677">
    <property type="term" value="F:DNA binding"/>
    <property type="evidence" value="ECO:0007669"/>
    <property type="project" value="UniProtKB-KW"/>
</dbReference>
<dbReference type="GO" id="GO:0005694">
    <property type="term" value="C:chromosome"/>
    <property type="evidence" value="ECO:0007669"/>
    <property type="project" value="UniProtKB-ARBA"/>
</dbReference>
<keyword evidence="3" id="KW-1185">Reference proteome</keyword>
<accession>A0A7I8KM06</accession>
<reference evidence="2" key="1">
    <citation type="submission" date="2020-02" db="EMBL/GenBank/DDBJ databases">
        <authorList>
            <person name="Scholz U."/>
            <person name="Mascher M."/>
            <person name="Fiebig A."/>
        </authorList>
    </citation>
    <scope>NUCLEOTIDE SEQUENCE</scope>
</reference>
<protein>
    <submittedName>
        <fullName evidence="2">Uncharacterized protein</fullName>
    </submittedName>
</protein>
<organism evidence="2 3">
    <name type="scientific">Spirodela intermedia</name>
    <name type="common">Intermediate duckweed</name>
    <dbReference type="NCBI Taxonomy" id="51605"/>
    <lineage>
        <taxon>Eukaryota</taxon>
        <taxon>Viridiplantae</taxon>
        <taxon>Streptophyta</taxon>
        <taxon>Embryophyta</taxon>
        <taxon>Tracheophyta</taxon>
        <taxon>Spermatophyta</taxon>
        <taxon>Magnoliopsida</taxon>
        <taxon>Liliopsida</taxon>
        <taxon>Araceae</taxon>
        <taxon>Lemnoideae</taxon>
        <taxon>Spirodela</taxon>
    </lineage>
</organism>
<dbReference type="GO" id="GO:0070876">
    <property type="term" value="C:SOSS complex"/>
    <property type="evidence" value="ECO:0007669"/>
    <property type="project" value="TreeGrafter"/>
</dbReference>
<dbReference type="GO" id="GO:0010212">
    <property type="term" value="P:response to ionizing radiation"/>
    <property type="evidence" value="ECO:0007669"/>
    <property type="project" value="TreeGrafter"/>
</dbReference>
<dbReference type="OrthoDB" id="295715at2759"/>